<feature type="compositionally biased region" description="Pro residues" evidence="5">
    <location>
        <begin position="587"/>
        <end position="600"/>
    </location>
</feature>
<reference evidence="7" key="1">
    <citation type="submission" date="2022-07" db="EMBL/GenBank/DDBJ databases">
        <title>Phylogenomic reconstructions and comparative analyses of Kickxellomycotina fungi.</title>
        <authorList>
            <person name="Reynolds N.K."/>
            <person name="Stajich J.E."/>
            <person name="Barry K."/>
            <person name="Grigoriev I.V."/>
            <person name="Crous P."/>
            <person name="Smith M.E."/>
        </authorList>
    </citation>
    <scope>NUCLEOTIDE SEQUENCE</scope>
    <source>
        <strain evidence="7">NBRC 105414</strain>
    </source>
</reference>
<protein>
    <submittedName>
        <fullName evidence="7">E3 ubiquitin ligase</fullName>
    </submittedName>
</protein>
<feature type="domain" description="RING-type" evidence="6">
    <location>
        <begin position="216"/>
        <end position="254"/>
    </location>
</feature>
<evidence type="ECO:0000313" key="8">
    <source>
        <dbReference type="Proteomes" id="UP001140217"/>
    </source>
</evidence>
<dbReference type="InterPro" id="IPR013083">
    <property type="entry name" value="Znf_RING/FYVE/PHD"/>
</dbReference>
<dbReference type="Proteomes" id="UP001140217">
    <property type="component" value="Unassembled WGS sequence"/>
</dbReference>
<feature type="region of interest" description="Disordered" evidence="5">
    <location>
        <begin position="464"/>
        <end position="489"/>
    </location>
</feature>
<feature type="region of interest" description="Disordered" evidence="5">
    <location>
        <begin position="527"/>
        <end position="558"/>
    </location>
</feature>
<keyword evidence="3" id="KW-0862">Zinc</keyword>
<feature type="compositionally biased region" description="Pro residues" evidence="5">
    <location>
        <begin position="530"/>
        <end position="544"/>
    </location>
</feature>
<evidence type="ECO:0000256" key="5">
    <source>
        <dbReference type="SAM" id="MobiDB-lite"/>
    </source>
</evidence>
<name>A0A9W8LH25_9FUNG</name>
<feature type="region of interest" description="Disordered" evidence="5">
    <location>
        <begin position="402"/>
        <end position="442"/>
    </location>
</feature>
<feature type="region of interest" description="Disordered" evidence="5">
    <location>
        <begin position="572"/>
        <end position="600"/>
    </location>
</feature>
<feature type="compositionally biased region" description="Pro residues" evidence="5">
    <location>
        <begin position="84"/>
        <end position="95"/>
    </location>
</feature>
<proteinExistence type="predicted"/>
<dbReference type="PANTHER" id="PTHR12109:SF5">
    <property type="entry name" value="RING-TYPE DOMAIN-CONTAINING PROTEIN"/>
    <property type="match status" value="1"/>
</dbReference>
<dbReference type="Gene3D" id="3.30.40.10">
    <property type="entry name" value="Zinc/RING finger domain, C3HC4 (zinc finger)"/>
    <property type="match status" value="1"/>
</dbReference>
<dbReference type="SMART" id="SM00184">
    <property type="entry name" value="RING"/>
    <property type="match status" value="1"/>
</dbReference>
<dbReference type="EMBL" id="JANBUL010000166">
    <property type="protein sequence ID" value="KAJ2779711.1"/>
    <property type="molecule type" value="Genomic_DNA"/>
</dbReference>
<evidence type="ECO:0000256" key="3">
    <source>
        <dbReference type="ARBA" id="ARBA00022833"/>
    </source>
</evidence>
<evidence type="ECO:0000259" key="6">
    <source>
        <dbReference type="PROSITE" id="PS50089"/>
    </source>
</evidence>
<organism evidence="7 8">
    <name type="scientific">Coemansia javaensis</name>
    <dbReference type="NCBI Taxonomy" id="2761396"/>
    <lineage>
        <taxon>Eukaryota</taxon>
        <taxon>Fungi</taxon>
        <taxon>Fungi incertae sedis</taxon>
        <taxon>Zoopagomycota</taxon>
        <taxon>Kickxellomycotina</taxon>
        <taxon>Kickxellomycetes</taxon>
        <taxon>Kickxellales</taxon>
        <taxon>Kickxellaceae</taxon>
        <taxon>Coemansia</taxon>
    </lineage>
</organism>
<evidence type="ECO:0000256" key="4">
    <source>
        <dbReference type="PROSITE-ProRule" id="PRU00175"/>
    </source>
</evidence>
<comment type="caution">
    <text evidence="7">The sequence shown here is derived from an EMBL/GenBank/DDBJ whole genome shotgun (WGS) entry which is preliminary data.</text>
</comment>
<dbReference type="AlphaFoldDB" id="A0A9W8LH25"/>
<dbReference type="InterPro" id="IPR047126">
    <property type="entry name" value="RNF141-like"/>
</dbReference>
<dbReference type="InterPro" id="IPR017907">
    <property type="entry name" value="Znf_RING_CS"/>
</dbReference>
<dbReference type="PROSITE" id="PS00518">
    <property type="entry name" value="ZF_RING_1"/>
    <property type="match status" value="1"/>
</dbReference>
<evidence type="ECO:0000256" key="2">
    <source>
        <dbReference type="ARBA" id="ARBA00022771"/>
    </source>
</evidence>
<dbReference type="PANTHER" id="PTHR12109">
    <property type="entry name" value="RING FINGER PROTEIN 141-RELATED"/>
    <property type="match status" value="1"/>
</dbReference>
<accession>A0A9W8LH25</accession>
<feature type="region of interest" description="Disordered" evidence="5">
    <location>
        <begin position="81"/>
        <end position="117"/>
    </location>
</feature>
<dbReference type="GO" id="GO:0008270">
    <property type="term" value="F:zinc ion binding"/>
    <property type="evidence" value="ECO:0007669"/>
    <property type="project" value="UniProtKB-KW"/>
</dbReference>
<dbReference type="SUPFAM" id="SSF57850">
    <property type="entry name" value="RING/U-box"/>
    <property type="match status" value="1"/>
</dbReference>
<dbReference type="Pfam" id="PF13923">
    <property type="entry name" value="zf-C3HC4_2"/>
    <property type="match status" value="1"/>
</dbReference>
<feature type="compositionally biased region" description="Acidic residues" evidence="5">
    <location>
        <begin position="575"/>
        <end position="585"/>
    </location>
</feature>
<keyword evidence="1" id="KW-0479">Metal-binding</keyword>
<dbReference type="PROSITE" id="PS50089">
    <property type="entry name" value="ZF_RING_2"/>
    <property type="match status" value="1"/>
</dbReference>
<evidence type="ECO:0000313" key="7">
    <source>
        <dbReference type="EMBL" id="KAJ2779711.1"/>
    </source>
</evidence>
<dbReference type="InterPro" id="IPR001841">
    <property type="entry name" value="Znf_RING"/>
</dbReference>
<feature type="compositionally biased region" description="Gly residues" evidence="5">
    <location>
        <begin position="417"/>
        <end position="427"/>
    </location>
</feature>
<dbReference type="OrthoDB" id="6105938at2759"/>
<keyword evidence="8" id="KW-1185">Reference proteome</keyword>
<feature type="region of interest" description="Disordered" evidence="5">
    <location>
        <begin position="1"/>
        <end position="27"/>
    </location>
</feature>
<gene>
    <name evidence="7" type="primary">PSH1</name>
    <name evidence="7" type="ORF">H4R18_003851</name>
</gene>
<sequence length="600" mass="63367">MDAARPPGEGAGRPQRRPEMPSVDALWPVPAPDALLAERRGGAAQLHLGRSEAAPPPLPLRSDVFVGGGADAPLGRRTIVVRPPQDPHGDGPPPGAYAVPCRSAGGGSAASSESGGSVYEMPGDVLSELELDGIGLGELDGLSLGELGLMTAELDELGLDDDGQERCRGRHDARLDDELHKLEERVLALDAEMVVQGAELAEADRRFAQIAEALQCSICLDTLAQPHSLACGHTFCQECLVQWLGQSKQCPACRAPVVQRPAVAFAVQDVIRCMALPGRGAEADVAPGAADPWARLFPAPRAAGAGAAAAGGTGAAGAAAASRRSGLVMCSVCSRSAVEGEPCINCAIDSLYRNMASRLGPGPDAAAGARPPAIQISRVSRRPSEPGVERLLQSARSLRDAFTTAHGHHHARAGASRGSGGSGGGGSSSSAAPRMPPPDVDGLRERVSRLQRMQRMVEAERLNHAASWRRHSPSRSPSPPESLFDPADLVEGRRHYRPLRRPEDAEPEAPRFFFWGAERDEPVRRVRVRSPPPAPAPALQPPRVSPFTAPAEPGQRHAYALRSRRLLNDYMVQLDDGDSSADESDGAPPPWWPPLPDART</sequence>
<keyword evidence="2 4" id="KW-0863">Zinc-finger</keyword>
<evidence type="ECO:0000256" key="1">
    <source>
        <dbReference type="ARBA" id="ARBA00022723"/>
    </source>
</evidence>